<sequence length="57" mass="6461">EIHRLPTQEPLDVATIVGEICNQGQGVFFPTARYLRRYAQTAVILLVVHSHRNGDFL</sequence>
<name>A0ABP0YUV1_9ROSI</name>
<reference evidence="1 2" key="1">
    <citation type="submission" date="2024-03" db="EMBL/GenBank/DDBJ databases">
        <authorList>
            <person name="Gkanogiannis A."/>
            <person name="Becerra Lopez-Lavalle L."/>
        </authorList>
    </citation>
    <scope>NUCLEOTIDE SEQUENCE [LARGE SCALE GENOMIC DNA]</scope>
</reference>
<gene>
    <name evidence="1" type="ORF">CITCOLO1_LOCUS14359</name>
</gene>
<protein>
    <submittedName>
        <fullName evidence="1">Uncharacterized protein</fullName>
    </submittedName>
</protein>
<evidence type="ECO:0000313" key="1">
    <source>
        <dbReference type="EMBL" id="CAK9322222.1"/>
    </source>
</evidence>
<organism evidence="1 2">
    <name type="scientific">Citrullus colocynthis</name>
    <name type="common">colocynth</name>
    <dbReference type="NCBI Taxonomy" id="252529"/>
    <lineage>
        <taxon>Eukaryota</taxon>
        <taxon>Viridiplantae</taxon>
        <taxon>Streptophyta</taxon>
        <taxon>Embryophyta</taxon>
        <taxon>Tracheophyta</taxon>
        <taxon>Spermatophyta</taxon>
        <taxon>Magnoliopsida</taxon>
        <taxon>eudicotyledons</taxon>
        <taxon>Gunneridae</taxon>
        <taxon>Pentapetalae</taxon>
        <taxon>rosids</taxon>
        <taxon>fabids</taxon>
        <taxon>Cucurbitales</taxon>
        <taxon>Cucurbitaceae</taxon>
        <taxon>Benincaseae</taxon>
        <taxon>Citrullus</taxon>
    </lineage>
</organism>
<feature type="non-terminal residue" evidence="1">
    <location>
        <position position="1"/>
    </location>
</feature>
<evidence type="ECO:0000313" key="2">
    <source>
        <dbReference type="Proteomes" id="UP001642487"/>
    </source>
</evidence>
<dbReference type="EMBL" id="OZ021739">
    <property type="protein sequence ID" value="CAK9322222.1"/>
    <property type="molecule type" value="Genomic_DNA"/>
</dbReference>
<dbReference type="Proteomes" id="UP001642487">
    <property type="component" value="Chromosome 5"/>
</dbReference>
<proteinExistence type="predicted"/>
<feature type="non-terminal residue" evidence="1">
    <location>
        <position position="57"/>
    </location>
</feature>
<keyword evidence="2" id="KW-1185">Reference proteome</keyword>
<accession>A0ABP0YUV1</accession>